<reference evidence="11 12" key="1">
    <citation type="submission" date="2015-07" db="EMBL/GenBank/DDBJ databases">
        <title>Comparative genomics of the Sigatoka disease complex on banana suggests a link between parallel evolutionary changes in Pseudocercospora fijiensis and Pseudocercospora eumusae and increased virulence on the banana host.</title>
        <authorList>
            <person name="Chang T.-C."/>
            <person name="Salvucci A."/>
            <person name="Crous P.W."/>
            <person name="Stergiopoulos I."/>
        </authorList>
    </citation>
    <scope>NUCLEOTIDE SEQUENCE [LARGE SCALE GENOMIC DNA]</scope>
    <source>
        <strain evidence="11 12">CBS 116634</strain>
    </source>
</reference>
<dbReference type="GO" id="GO:0005634">
    <property type="term" value="C:nucleus"/>
    <property type="evidence" value="ECO:0007669"/>
    <property type="project" value="TreeGrafter"/>
</dbReference>
<evidence type="ECO:0000313" key="12">
    <source>
        <dbReference type="Proteomes" id="UP000073492"/>
    </source>
</evidence>
<evidence type="ECO:0000256" key="7">
    <source>
        <dbReference type="ARBA" id="ARBA00022833"/>
    </source>
</evidence>
<evidence type="ECO:0000256" key="2">
    <source>
        <dbReference type="ARBA" id="ARBA00010669"/>
    </source>
</evidence>
<keyword evidence="4" id="KW-0819">tRNA processing</keyword>
<evidence type="ECO:0000259" key="10">
    <source>
        <dbReference type="PROSITE" id="PS51747"/>
    </source>
</evidence>
<dbReference type="PROSITE" id="PS00903">
    <property type="entry name" value="CYT_DCMP_DEAMINASES_1"/>
    <property type="match status" value="1"/>
</dbReference>
<gene>
    <name evidence="11" type="ORF">AC579_6454</name>
</gene>
<evidence type="ECO:0000256" key="8">
    <source>
        <dbReference type="ARBA" id="ARBA00048045"/>
    </source>
</evidence>
<keyword evidence="7" id="KW-0862">Zinc</keyword>
<keyword evidence="12" id="KW-1185">Reference proteome</keyword>
<dbReference type="InterPro" id="IPR016193">
    <property type="entry name" value="Cytidine_deaminase-like"/>
</dbReference>
<evidence type="ECO:0000256" key="3">
    <source>
        <dbReference type="ARBA" id="ARBA00012740"/>
    </source>
</evidence>
<protein>
    <recommendedName>
        <fullName evidence="3">tRNA(adenine(34)) deaminase</fullName>
        <ecNumber evidence="3">3.5.4.33</ecNumber>
    </recommendedName>
</protein>
<dbReference type="GO" id="GO:0005737">
    <property type="term" value="C:cytoplasm"/>
    <property type="evidence" value="ECO:0007669"/>
    <property type="project" value="TreeGrafter"/>
</dbReference>
<evidence type="ECO:0000256" key="1">
    <source>
        <dbReference type="ARBA" id="ARBA00001947"/>
    </source>
</evidence>
<comment type="similarity">
    <text evidence="2">Belongs to the cytidine and deoxycytidylate deaminase family. ADAT2 subfamily.</text>
</comment>
<dbReference type="SUPFAM" id="SSF53927">
    <property type="entry name" value="Cytidine deaminase-like"/>
    <property type="match status" value="1"/>
</dbReference>
<keyword evidence="5" id="KW-0479">Metal-binding</keyword>
<evidence type="ECO:0000256" key="5">
    <source>
        <dbReference type="ARBA" id="ARBA00022723"/>
    </source>
</evidence>
<organism evidence="11 12">
    <name type="scientific">Pseudocercospora musae</name>
    <dbReference type="NCBI Taxonomy" id="113226"/>
    <lineage>
        <taxon>Eukaryota</taxon>
        <taxon>Fungi</taxon>
        <taxon>Dikarya</taxon>
        <taxon>Ascomycota</taxon>
        <taxon>Pezizomycotina</taxon>
        <taxon>Dothideomycetes</taxon>
        <taxon>Dothideomycetidae</taxon>
        <taxon>Mycosphaerellales</taxon>
        <taxon>Mycosphaerellaceae</taxon>
        <taxon>Pseudocercospora</taxon>
    </lineage>
</organism>
<dbReference type="GO" id="GO:0002100">
    <property type="term" value="P:tRNA wobble adenosine to inosine editing"/>
    <property type="evidence" value="ECO:0007669"/>
    <property type="project" value="UniProtKB-ARBA"/>
</dbReference>
<comment type="caution">
    <text evidence="11">The sequence shown here is derived from an EMBL/GenBank/DDBJ whole genome shotgun (WGS) entry which is preliminary data.</text>
</comment>
<evidence type="ECO:0000313" key="11">
    <source>
        <dbReference type="EMBL" id="KXT15097.1"/>
    </source>
</evidence>
<dbReference type="EMBL" id="LFZO01000066">
    <property type="protein sequence ID" value="KXT15097.1"/>
    <property type="molecule type" value="Genomic_DNA"/>
</dbReference>
<dbReference type="EC" id="3.5.4.33" evidence="3"/>
<dbReference type="InterPro" id="IPR016192">
    <property type="entry name" value="APOBEC/CMP_deaminase_Zn-bd"/>
</dbReference>
<dbReference type="InterPro" id="IPR002125">
    <property type="entry name" value="CMP_dCMP_dom"/>
</dbReference>
<proteinExistence type="inferred from homology"/>
<accession>A0A139IJZ9</accession>
<feature type="domain" description="CMP/dCMP-type deaminase" evidence="10">
    <location>
        <begin position="10"/>
        <end position="120"/>
    </location>
</feature>
<feature type="region of interest" description="Disordered" evidence="9">
    <location>
        <begin position="218"/>
        <end position="248"/>
    </location>
</feature>
<name>A0A139IJZ9_9PEZI</name>
<evidence type="ECO:0000256" key="9">
    <source>
        <dbReference type="SAM" id="MobiDB-lite"/>
    </source>
</evidence>
<dbReference type="GO" id="GO:0008270">
    <property type="term" value="F:zinc ion binding"/>
    <property type="evidence" value="ECO:0007669"/>
    <property type="project" value="InterPro"/>
</dbReference>
<dbReference type="Gene3D" id="3.40.140.10">
    <property type="entry name" value="Cytidine Deaminase, domain 2"/>
    <property type="match status" value="1"/>
</dbReference>
<dbReference type="GO" id="GO:0052718">
    <property type="term" value="C:tRNA-specific adenosine-34 deaminase complex"/>
    <property type="evidence" value="ECO:0007669"/>
    <property type="project" value="UniProtKB-ARBA"/>
</dbReference>
<dbReference type="PANTHER" id="PTHR11079">
    <property type="entry name" value="CYTOSINE DEAMINASE FAMILY MEMBER"/>
    <property type="match status" value="1"/>
</dbReference>
<dbReference type="STRING" id="113226.A0A139IJZ9"/>
<comment type="cofactor">
    <cofactor evidence="1">
        <name>Zn(2+)</name>
        <dbReference type="ChEBI" id="CHEBI:29105"/>
    </cofactor>
</comment>
<evidence type="ECO:0000256" key="6">
    <source>
        <dbReference type="ARBA" id="ARBA00022801"/>
    </source>
</evidence>
<evidence type="ECO:0000256" key="4">
    <source>
        <dbReference type="ARBA" id="ARBA00022694"/>
    </source>
</evidence>
<dbReference type="FunFam" id="3.40.140.10:FF:000039">
    <property type="entry name" value="tRNA-specific adenosine deaminase"/>
    <property type="match status" value="1"/>
</dbReference>
<dbReference type="GO" id="GO:0052717">
    <property type="term" value="F:tRNA-specific adenosine-34 deaminase activity"/>
    <property type="evidence" value="ECO:0007669"/>
    <property type="project" value="UniProtKB-EC"/>
</dbReference>
<dbReference type="PROSITE" id="PS51747">
    <property type="entry name" value="CYT_DCMP_DEAMINASES_2"/>
    <property type="match status" value="1"/>
</dbReference>
<dbReference type="Pfam" id="PF00383">
    <property type="entry name" value="dCMP_cyt_deam_1"/>
    <property type="match status" value="1"/>
</dbReference>
<dbReference type="Proteomes" id="UP000073492">
    <property type="component" value="Unassembled WGS sequence"/>
</dbReference>
<dbReference type="CDD" id="cd01285">
    <property type="entry name" value="nucleoside_deaminase"/>
    <property type="match status" value="1"/>
</dbReference>
<comment type="catalytic activity">
    <reaction evidence="8">
        <text>adenosine(34) in tRNA + H2O + H(+) = inosine(34) in tRNA + NH4(+)</text>
        <dbReference type="Rhea" id="RHEA:43168"/>
        <dbReference type="Rhea" id="RHEA-COMP:10373"/>
        <dbReference type="Rhea" id="RHEA-COMP:10374"/>
        <dbReference type="ChEBI" id="CHEBI:15377"/>
        <dbReference type="ChEBI" id="CHEBI:15378"/>
        <dbReference type="ChEBI" id="CHEBI:28938"/>
        <dbReference type="ChEBI" id="CHEBI:74411"/>
        <dbReference type="ChEBI" id="CHEBI:82852"/>
        <dbReference type="EC" id="3.5.4.33"/>
    </reaction>
</comment>
<dbReference type="OrthoDB" id="1701769at2759"/>
<keyword evidence="6" id="KW-0378">Hydrolase</keyword>
<dbReference type="PANTHER" id="PTHR11079:SF149">
    <property type="entry name" value="TRNA-SPECIFIC ADENOSINE DEAMINASE 2"/>
    <property type="match status" value="1"/>
</dbReference>
<sequence>MVFGPIPNREYHEGFMRKAIEMAQFALASDETPVGCVFVHDGEVIGRGINGTNASLNGTRHAEFVALAEIMAHHPQSILHETDLYVTVEPCIMCASALRQYGIRAVYFGCLNDRFGGCGGVMNIHSDPGIDSTFPCYGGLFREEAIMLLRRFYVQENEKAPDPKPKKNRELKTEILPVTVTPTTGAPTNAAAAARAIAAAKAPVPQLVPIPTPVLGAQNATQKSAPVAATPLATPSIEQPPGSSQPSG</sequence>
<dbReference type="AlphaFoldDB" id="A0A139IJZ9"/>